<dbReference type="RefSeq" id="WP_138673670.1">
    <property type="nucleotide sequence ID" value="NZ_VCKY01000338.1"/>
</dbReference>
<feature type="transmembrane region" description="Helical" evidence="6">
    <location>
        <begin position="54"/>
        <end position="74"/>
    </location>
</feature>
<evidence type="ECO:0000313" key="8">
    <source>
        <dbReference type="EMBL" id="TMR07894.1"/>
    </source>
</evidence>
<gene>
    <name evidence="8" type="ORF">ETD86_50120</name>
</gene>
<keyword evidence="9" id="KW-1185">Reference proteome</keyword>
<feature type="domain" description="RDD" evidence="7">
    <location>
        <begin position="17"/>
        <end position="144"/>
    </location>
</feature>
<protein>
    <submittedName>
        <fullName evidence="8">RDD family protein</fullName>
    </submittedName>
</protein>
<evidence type="ECO:0000256" key="3">
    <source>
        <dbReference type="ARBA" id="ARBA00022989"/>
    </source>
</evidence>
<evidence type="ECO:0000256" key="6">
    <source>
        <dbReference type="SAM" id="Phobius"/>
    </source>
</evidence>
<dbReference type="InterPro" id="IPR010432">
    <property type="entry name" value="RDD"/>
</dbReference>
<evidence type="ECO:0000256" key="2">
    <source>
        <dbReference type="ARBA" id="ARBA00022692"/>
    </source>
</evidence>
<name>A0A5S4EWD7_9ACTN</name>
<evidence type="ECO:0000256" key="1">
    <source>
        <dbReference type="ARBA" id="ARBA00004141"/>
    </source>
</evidence>
<dbReference type="PANTHER" id="PTHR38480:SF1">
    <property type="entry name" value="SLR0254 PROTEIN"/>
    <property type="match status" value="1"/>
</dbReference>
<feature type="region of interest" description="Disordered" evidence="5">
    <location>
        <begin position="241"/>
        <end position="343"/>
    </location>
</feature>
<feature type="compositionally biased region" description="Low complexity" evidence="5">
    <location>
        <begin position="305"/>
        <end position="318"/>
    </location>
</feature>
<dbReference type="Pfam" id="PF06271">
    <property type="entry name" value="RDD"/>
    <property type="match status" value="1"/>
</dbReference>
<keyword evidence="3 6" id="KW-1133">Transmembrane helix</keyword>
<reference evidence="8 9" key="1">
    <citation type="submission" date="2019-05" db="EMBL/GenBank/DDBJ databases">
        <title>Draft genome sequence of Nonomuraea turkmeniaca DSM 43926.</title>
        <authorList>
            <person name="Saricaoglu S."/>
            <person name="Isik K."/>
        </authorList>
    </citation>
    <scope>NUCLEOTIDE SEQUENCE [LARGE SCALE GENOMIC DNA]</scope>
    <source>
        <strain evidence="8 9">DSM 43926</strain>
    </source>
</reference>
<dbReference type="AlphaFoldDB" id="A0A5S4EWD7"/>
<evidence type="ECO:0000259" key="7">
    <source>
        <dbReference type="Pfam" id="PF06271"/>
    </source>
</evidence>
<feature type="compositionally biased region" description="Polar residues" evidence="5">
    <location>
        <begin position="281"/>
        <end position="291"/>
    </location>
</feature>
<dbReference type="Proteomes" id="UP000309128">
    <property type="component" value="Unassembled WGS sequence"/>
</dbReference>
<proteinExistence type="predicted"/>
<feature type="compositionally biased region" description="Pro residues" evidence="5">
    <location>
        <begin position="319"/>
        <end position="343"/>
    </location>
</feature>
<accession>A0A5S4EWD7</accession>
<organism evidence="8 9">
    <name type="scientific">Nonomuraea turkmeniaca</name>
    <dbReference type="NCBI Taxonomy" id="103838"/>
    <lineage>
        <taxon>Bacteria</taxon>
        <taxon>Bacillati</taxon>
        <taxon>Actinomycetota</taxon>
        <taxon>Actinomycetes</taxon>
        <taxon>Streptosporangiales</taxon>
        <taxon>Streptosporangiaceae</taxon>
        <taxon>Nonomuraea</taxon>
    </lineage>
</organism>
<comment type="caution">
    <text evidence="8">The sequence shown here is derived from an EMBL/GenBank/DDBJ whole genome shotgun (WGS) entry which is preliminary data.</text>
</comment>
<feature type="compositionally biased region" description="Low complexity" evidence="5">
    <location>
        <begin position="246"/>
        <end position="257"/>
    </location>
</feature>
<comment type="subcellular location">
    <subcellularLocation>
        <location evidence="1">Membrane</location>
        <topology evidence="1">Multi-pass membrane protein</topology>
    </subcellularLocation>
</comment>
<feature type="compositionally biased region" description="Low complexity" evidence="5">
    <location>
        <begin position="267"/>
        <end position="280"/>
    </location>
</feature>
<dbReference type="EMBL" id="VCKY01000338">
    <property type="protein sequence ID" value="TMR07894.1"/>
    <property type="molecule type" value="Genomic_DNA"/>
</dbReference>
<keyword evidence="4 6" id="KW-0472">Membrane</keyword>
<sequence length="343" mass="35994">MSEVVTGDAVVVEVRVAQMPSRALAIIIDLAVQLTVLVGAYAILGAFAIISDSAMLAAVMLLLVVLVMVGYPVLFESLSRGRSLGKLALGLRVVSDDGSPERFRQALFRGLAGVLEFWLLSGAPALISSLVSQRGKRLGDVFAGTIVISDRGPRDSGQAIVMPPPLAAWAATLELSQLPNEVVQAARQYLSRWHDLSPQVQHEMGVRIATQTAAFVSPAAPPGVPPHAYLSAVLAERRRREEARLAQRAGATAANGLPQAGPYQTGQPSPYQAAQPSPYQTGQPSPYQTGPYQAAQPGGPYQGTQPAPQSGPYGQPGPYAQPRPPAPAPEPPKATPGGFAPPQ</sequence>
<evidence type="ECO:0000256" key="5">
    <source>
        <dbReference type="SAM" id="MobiDB-lite"/>
    </source>
</evidence>
<evidence type="ECO:0000256" key="4">
    <source>
        <dbReference type="ARBA" id="ARBA00023136"/>
    </source>
</evidence>
<dbReference type="GO" id="GO:0016020">
    <property type="term" value="C:membrane"/>
    <property type="evidence" value="ECO:0007669"/>
    <property type="project" value="UniProtKB-SubCell"/>
</dbReference>
<dbReference type="PANTHER" id="PTHR38480">
    <property type="entry name" value="SLR0254 PROTEIN"/>
    <property type="match status" value="1"/>
</dbReference>
<dbReference type="OrthoDB" id="9787732at2"/>
<evidence type="ECO:0000313" key="9">
    <source>
        <dbReference type="Proteomes" id="UP000309128"/>
    </source>
</evidence>
<keyword evidence="2 6" id="KW-0812">Transmembrane</keyword>
<feature type="transmembrane region" description="Helical" evidence="6">
    <location>
        <begin position="23"/>
        <end position="47"/>
    </location>
</feature>